<dbReference type="GO" id="GO:0005634">
    <property type="term" value="C:nucleus"/>
    <property type="evidence" value="ECO:0007669"/>
    <property type="project" value="UniProtKB-SubCell"/>
</dbReference>
<dbReference type="InterPro" id="IPR016068">
    <property type="entry name" value="Translin_N"/>
</dbReference>
<dbReference type="Gene3D" id="1.20.58.200">
    <property type="entry name" value="Translin, domain 2"/>
    <property type="match status" value="1"/>
</dbReference>
<dbReference type="InterPro" id="IPR016069">
    <property type="entry name" value="Translin_C"/>
</dbReference>
<dbReference type="EMBL" id="KZ992807">
    <property type="protein sequence ID" value="RKP06846.1"/>
    <property type="molecule type" value="Genomic_DNA"/>
</dbReference>
<dbReference type="Gene3D" id="1.20.58.190">
    <property type="entry name" value="Translin, domain 1"/>
    <property type="match status" value="1"/>
</dbReference>
<dbReference type="GO" id="GO:0043565">
    <property type="term" value="F:sequence-specific DNA binding"/>
    <property type="evidence" value="ECO:0007669"/>
    <property type="project" value="InterPro"/>
</dbReference>
<sequence>MAASTQELFATLRSTLDDHHDRRERLVKLSRDITVASQADTSCLDATQSAYADILAMLHRVSDELEGSGYYRYERSVAPALEEFVEAAVYRHYLVENRLVTLEELCGELQRAGCERLPLTETTYLLGVADFTGELMRRAINAVASGERSTALQICSFLRPLVQSFEALTLTEAGGRQLGRKMGTMHASMAKVEQACCSVSIRQSEFPNARGTSIVGALTTAPSEDG</sequence>
<reference evidence="7" key="1">
    <citation type="journal article" date="2018" name="Nat. Microbiol.">
        <title>Leveraging single-cell genomics to expand the fungal tree of life.</title>
        <authorList>
            <person name="Ahrendt S.R."/>
            <person name="Quandt C.A."/>
            <person name="Ciobanu D."/>
            <person name="Clum A."/>
            <person name="Salamov A."/>
            <person name="Andreopoulos B."/>
            <person name="Cheng J.F."/>
            <person name="Woyke T."/>
            <person name="Pelin A."/>
            <person name="Henrissat B."/>
            <person name="Reynolds N.K."/>
            <person name="Benny G.L."/>
            <person name="Smith M.E."/>
            <person name="James T.Y."/>
            <person name="Grigoriev I.V."/>
        </authorList>
    </citation>
    <scope>NUCLEOTIDE SEQUENCE [LARGE SCALE GENOMIC DNA]</scope>
    <source>
        <strain evidence="7">RSA 1356</strain>
    </source>
</reference>
<dbReference type="GO" id="GO:0005737">
    <property type="term" value="C:cytoplasm"/>
    <property type="evidence" value="ECO:0007669"/>
    <property type="project" value="UniProtKB-SubCell"/>
</dbReference>
<evidence type="ECO:0000256" key="1">
    <source>
        <dbReference type="ARBA" id="ARBA00004123"/>
    </source>
</evidence>
<evidence type="ECO:0000313" key="6">
    <source>
        <dbReference type="EMBL" id="RKP06846.1"/>
    </source>
</evidence>
<dbReference type="FunFam" id="1.20.58.200:FF:000001">
    <property type="entry name" value="Translin-associated factor X"/>
    <property type="match status" value="1"/>
</dbReference>
<comment type="subcellular location">
    <subcellularLocation>
        <location evidence="2">Cytoplasm</location>
    </subcellularLocation>
    <subcellularLocation>
        <location evidence="1">Nucleus</location>
    </subcellularLocation>
</comment>
<dbReference type="InterPro" id="IPR036081">
    <property type="entry name" value="Translin_sf"/>
</dbReference>
<evidence type="ECO:0000256" key="4">
    <source>
        <dbReference type="ARBA" id="ARBA00022490"/>
    </source>
</evidence>
<dbReference type="AlphaFoldDB" id="A0A4P9XLY7"/>
<keyword evidence="5" id="KW-0539">Nucleus</keyword>
<evidence type="ECO:0000256" key="3">
    <source>
        <dbReference type="ARBA" id="ARBA00005902"/>
    </source>
</evidence>
<gene>
    <name evidence="6" type="ORF">THASP1DRAFT_31343</name>
</gene>
<keyword evidence="7" id="KW-1185">Reference proteome</keyword>
<dbReference type="Pfam" id="PF01997">
    <property type="entry name" value="Translin"/>
    <property type="match status" value="1"/>
</dbReference>
<name>A0A4P9XLY7_9FUNG</name>
<dbReference type="SUPFAM" id="SSF74784">
    <property type="entry name" value="Translin"/>
    <property type="match status" value="1"/>
</dbReference>
<evidence type="ECO:0000256" key="5">
    <source>
        <dbReference type="ARBA" id="ARBA00023242"/>
    </source>
</evidence>
<dbReference type="Proteomes" id="UP000271241">
    <property type="component" value="Unassembled WGS sequence"/>
</dbReference>
<keyword evidence="4" id="KW-0963">Cytoplasm</keyword>
<evidence type="ECO:0000256" key="2">
    <source>
        <dbReference type="ARBA" id="ARBA00004496"/>
    </source>
</evidence>
<dbReference type="PANTHER" id="PTHR10741">
    <property type="entry name" value="TRANSLIN AND TRANSLIN ASSOCIATED PROTEIN X"/>
    <property type="match status" value="1"/>
</dbReference>
<protein>
    <submittedName>
        <fullName evidence="6">Translin</fullName>
    </submittedName>
</protein>
<dbReference type="CDD" id="cd14820">
    <property type="entry name" value="TRAX"/>
    <property type="match status" value="1"/>
</dbReference>
<organism evidence="6 7">
    <name type="scientific">Thamnocephalis sphaerospora</name>
    <dbReference type="NCBI Taxonomy" id="78915"/>
    <lineage>
        <taxon>Eukaryota</taxon>
        <taxon>Fungi</taxon>
        <taxon>Fungi incertae sedis</taxon>
        <taxon>Zoopagomycota</taxon>
        <taxon>Zoopagomycotina</taxon>
        <taxon>Zoopagomycetes</taxon>
        <taxon>Zoopagales</taxon>
        <taxon>Sigmoideomycetaceae</taxon>
        <taxon>Thamnocephalis</taxon>
    </lineage>
</organism>
<evidence type="ECO:0000313" key="7">
    <source>
        <dbReference type="Proteomes" id="UP000271241"/>
    </source>
</evidence>
<dbReference type="OrthoDB" id="31005at2759"/>
<dbReference type="STRING" id="78915.A0A4P9XLY7"/>
<dbReference type="InterPro" id="IPR002848">
    <property type="entry name" value="Translin_fam"/>
</dbReference>
<comment type="similarity">
    <text evidence="3">Belongs to the translin family.</text>
</comment>
<accession>A0A4P9XLY7</accession>
<proteinExistence type="inferred from homology"/>